<evidence type="ECO:0000313" key="2">
    <source>
        <dbReference type="EMBL" id="KKN33443.1"/>
    </source>
</evidence>
<organism evidence="2">
    <name type="scientific">marine sediment metagenome</name>
    <dbReference type="NCBI Taxonomy" id="412755"/>
    <lineage>
        <taxon>unclassified sequences</taxon>
        <taxon>metagenomes</taxon>
        <taxon>ecological metagenomes</taxon>
    </lineage>
</organism>
<keyword evidence="1" id="KW-1133">Transmembrane helix</keyword>
<keyword evidence="1" id="KW-0472">Membrane</keyword>
<name>A0A0F9SW51_9ZZZZ</name>
<dbReference type="EMBL" id="LAZR01002178">
    <property type="protein sequence ID" value="KKN33443.1"/>
    <property type="molecule type" value="Genomic_DNA"/>
</dbReference>
<feature type="transmembrane region" description="Helical" evidence="1">
    <location>
        <begin position="149"/>
        <end position="167"/>
    </location>
</feature>
<sequence length="205" mass="22293">MNDSSTETITPAWKILYKVAGAVVLIVFILFLMGIIGLIGNLQPDTISGWIANNWLVKLFKLNAGINGESIYVFNLLDILIIGLVGIISLALYPALRKVSKIWSIVAISEPFLGIVIFIITHSAGRSGVLSAVLTISIIMLWSSNFSKITAYMGILAGGLLLTGDILSSFPSFIIAIIIAFGYILIMIWYIMIALKLFQLSKIGI</sequence>
<reference evidence="2" key="1">
    <citation type="journal article" date="2015" name="Nature">
        <title>Complex archaea that bridge the gap between prokaryotes and eukaryotes.</title>
        <authorList>
            <person name="Spang A."/>
            <person name="Saw J.H."/>
            <person name="Jorgensen S.L."/>
            <person name="Zaremba-Niedzwiedzka K."/>
            <person name="Martijn J."/>
            <person name="Lind A.E."/>
            <person name="van Eijk R."/>
            <person name="Schleper C."/>
            <person name="Guy L."/>
            <person name="Ettema T.J."/>
        </authorList>
    </citation>
    <scope>NUCLEOTIDE SEQUENCE</scope>
</reference>
<feature type="transmembrane region" description="Helical" evidence="1">
    <location>
        <begin position="15"/>
        <end position="40"/>
    </location>
</feature>
<feature type="transmembrane region" description="Helical" evidence="1">
    <location>
        <begin position="102"/>
        <end position="120"/>
    </location>
</feature>
<feature type="transmembrane region" description="Helical" evidence="1">
    <location>
        <begin position="71"/>
        <end position="95"/>
    </location>
</feature>
<keyword evidence="1" id="KW-0812">Transmembrane</keyword>
<proteinExistence type="predicted"/>
<evidence type="ECO:0008006" key="3">
    <source>
        <dbReference type="Google" id="ProtNLM"/>
    </source>
</evidence>
<feature type="transmembrane region" description="Helical" evidence="1">
    <location>
        <begin position="173"/>
        <end position="195"/>
    </location>
</feature>
<protein>
    <recommendedName>
        <fullName evidence="3">DUF998 domain-containing protein</fullName>
    </recommendedName>
</protein>
<accession>A0A0F9SW51</accession>
<comment type="caution">
    <text evidence="2">The sequence shown here is derived from an EMBL/GenBank/DDBJ whole genome shotgun (WGS) entry which is preliminary data.</text>
</comment>
<dbReference type="AlphaFoldDB" id="A0A0F9SW51"/>
<evidence type="ECO:0000256" key="1">
    <source>
        <dbReference type="SAM" id="Phobius"/>
    </source>
</evidence>
<gene>
    <name evidence="2" type="ORF">LCGC14_0803750</name>
</gene>